<dbReference type="PANTHER" id="PTHR40079">
    <property type="entry name" value="MANNAN ENDO-1,4-BETA-MANNOSIDASE E-RELATED"/>
    <property type="match status" value="1"/>
</dbReference>
<dbReference type="PANTHER" id="PTHR40079:SF4">
    <property type="entry name" value="GH26 DOMAIN-CONTAINING PROTEIN-RELATED"/>
    <property type="match status" value="1"/>
</dbReference>
<evidence type="ECO:0000313" key="8">
    <source>
        <dbReference type="EMBL" id="CAH1193101.1"/>
    </source>
</evidence>
<feature type="signal peptide" evidence="5">
    <location>
        <begin position="1"/>
        <end position="27"/>
    </location>
</feature>
<dbReference type="PRINTS" id="PR00739">
    <property type="entry name" value="GLHYDRLASE26"/>
</dbReference>
<feature type="active site" description="Proton donor" evidence="4">
    <location>
        <position position="671"/>
    </location>
</feature>
<feature type="chain" id="PRO_5046065779" description="Mannan endo-1,4-beta-mannosidase" evidence="5">
    <location>
        <begin position="28"/>
        <end position="999"/>
    </location>
</feature>
<accession>A0ABN8FVC4</accession>
<feature type="domain" description="Fibronectin type-III" evidence="6">
    <location>
        <begin position="174"/>
        <end position="272"/>
    </location>
</feature>
<organism evidence="8 9">
    <name type="scientific">Paenibacillus auburnensis</name>
    <dbReference type="NCBI Taxonomy" id="2905649"/>
    <lineage>
        <taxon>Bacteria</taxon>
        <taxon>Bacillati</taxon>
        <taxon>Bacillota</taxon>
        <taxon>Bacilli</taxon>
        <taxon>Bacillales</taxon>
        <taxon>Paenibacillaceae</taxon>
        <taxon>Paenibacillus</taxon>
    </lineage>
</organism>
<evidence type="ECO:0000256" key="2">
    <source>
        <dbReference type="ARBA" id="ARBA00022801"/>
    </source>
</evidence>
<dbReference type="Gene3D" id="2.60.120.260">
    <property type="entry name" value="Galactose-binding domain-like"/>
    <property type="match status" value="2"/>
</dbReference>
<gene>
    <name evidence="8" type="ORF">PAECIP111892_01146</name>
</gene>
<feature type="active site" description="Nucleophile" evidence="4">
    <location>
        <position position="765"/>
    </location>
</feature>
<dbReference type="Pfam" id="PF02018">
    <property type="entry name" value="CBM_4_9"/>
    <property type="match status" value="1"/>
</dbReference>
<dbReference type="InterPro" id="IPR003305">
    <property type="entry name" value="CenC_carb-bd"/>
</dbReference>
<dbReference type="Pfam" id="PF02156">
    <property type="entry name" value="Glyco_hydro_26"/>
    <property type="match status" value="1"/>
</dbReference>
<evidence type="ECO:0000256" key="3">
    <source>
        <dbReference type="ARBA" id="ARBA00023295"/>
    </source>
</evidence>
<dbReference type="SUPFAM" id="SSF49265">
    <property type="entry name" value="Fibronectin type III"/>
    <property type="match status" value="2"/>
</dbReference>
<dbReference type="EMBL" id="CAKMMG010000001">
    <property type="protein sequence ID" value="CAH1193101.1"/>
    <property type="molecule type" value="Genomic_DNA"/>
</dbReference>
<evidence type="ECO:0000256" key="5">
    <source>
        <dbReference type="SAM" id="SignalP"/>
    </source>
</evidence>
<comment type="caution">
    <text evidence="8">The sequence shown here is derived from an EMBL/GenBank/DDBJ whole genome shotgun (WGS) entry which is preliminary data.</text>
</comment>
<dbReference type="Gene3D" id="3.20.20.80">
    <property type="entry name" value="Glycosidases"/>
    <property type="match status" value="1"/>
</dbReference>
<dbReference type="Gene3D" id="2.60.120.430">
    <property type="entry name" value="Galactose-binding lectin"/>
    <property type="match status" value="1"/>
</dbReference>
<evidence type="ECO:0000256" key="4">
    <source>
        <dbReference type="PROSITE-ProRule" id="PRU01100"/>
    </source>
</evidence>
<dbReference type="SUPFAM" id="SSF49785">
    <property type="entry name" value="Galactose-binding domain-like"/>
    <property type="match status" value="2"/>
</dbReference>
<dbReference type="PROSITE" id="PS51764">
    <property type="entry name" value="GH26"/>
    <property type="match status" value="1"/>
</dbReference>
<feature type="domain" description="GH26" evidence="7">
    <location>
        <begin position="521"/>
        <end position="814"/>
    </location>
</feature>
<dbReference type="InterPro" id="IPR003961">
    <property type="entry name" value="FN3_dom"/>
</dbReference>
<dbReference type="Pfam" id="PF00041">
    <property type="entry name" value="fn3"/>
    <property type="match status" value="2"/>
</dbReference>
<evidence type="ECO:0000256" key="1">
    <source>
        <dbReference type="ARBA" id="ARBA00007754"/>
    </source>
</evidence>
<proteinExistence type="inferred from homology"/>
<reference evidence="8" key="1">
    <citation type="submission" date="2022-01" db="EMBL/GenBank/DDBJ databases">
        <authorList>
            <person name="Criscuolo A."/>
        </authorList>
    </citation>
    <scope>NUCLEOTIDE SEQUENCE</scope>
    <source>
        <strain evidence="8">CIP111892</strain>
    </source>
</reference>
<keyword evidence="9" id="KW-1185">Reference proteome</keyword>
<feature type="domain" description="Fibronectin type-III" evidence="6">
    <location>
        <begin position="417"/>
        <end position="515"/>
    </location>
</feature>
<dbReference type="InterPro" id="IPR008979">
    <property type="entry name" value="Galactose-bd-like_sf"/>
</dbReference>
<dbReference type="Gene3D" id="2.60.40.10">
    <property type="entry name" value="Immunoglobulins"/>
    <property type="match status" value="2"/>
</dbReference>
<dbReference type="CDD" id="cd00063">
    <property type="entry name" value="FN3"/>
    <property type="match status" value="2"/>
</dbReference>
<dbReference type="SUPFAM" id="SSF51445">
    <property type="entry name" value="(Trans)glycosidases"/>
    <property type="match status" value="1"/>
</dbReference>
<evidence type="ECO:0000313" key="9">
    <source>
        <dbReference type="Proteomes" id="UP000838324"/>
    </source>
</evidence>
<keyword evidence="2 4" id="KW-0378">Hydrolase</keyword>
<dbReference type="PROSITE" id="PS50853">
    <property type="entry name" value="FN3"/>
    <property type="match status" value="2"/>
</dbReference>
<dbReference type="InterPro" id="IPR005087">
    <property type="entry name" value="CBM11"/>
</dbReference>
<sequence length="999" mass="109343">MFARTGKKWLYGWLAAALFVASIIVPAAPSRAAGENMLSNPGFESGDTGWEKWGSPVVVTSEQHGGEKSLQVKRNTGGASASVAVQQGKTYRVGLWVKFAGTGVTSASVDMDIFGTQQGKQVLQFSGSTSWEYRQLLYTPAPGVQYIRLSFWNSTSKDYYIDDAVIRENVDIERPTIPGAWQTEREPDSLKLTWSGSTDDMAVDSYQLSYKKTDDPAWTVVSVPHQDTVTEYTYTLGSLDPFSVYAIMLRARDAAGNFSDSRMGLEATPGANLVANGDFESGLISPWKQKGTVSTVTYDTYSGQYAAQLNPESLLQSGKISADTSSYMVSYWSKPAAAPPGSLTVNLIVYQDSGKTLLPVTTSAASGWTRTVQQLNTGSNTEFLRLMTANVTSANILLDQVFVGAMPQLPTDLSPGAPAGLAAGNIDGVSAELEWAASTGPFGVKSYEISYKKAAEGTWSSLSIPAINGNPLYTYKLEGLSPETLYDISVKAVSEGTAVSAASTLQLTTLKMHPVNPGASEATKALLDRLYASVGNAVYTGQHNYYEEPAKWYDTAAELTGYYPALWGSDFAYYTGGDLGELRQTMIDEAILKGQNGTMVTLTYHEPRPMDPATAGWESVTGDVTLAEMTDIVTPGTELYNQWAAQIDEVAGYLEQLRDENIPVLWRPYHEMNAEFFWWGARPELFKQLWNNMYDRLTNMHGLNNLIWVWSPNAESSWAYDSAPYYPGHDRVDVLAMDIYNNDYRDTYYSKLVQLSGGRPIAIGENGELPDMEMLQSKQSRYVYFMTWSQYLTDKNSLSSIQSLYSHPRALNNGETGNGPYVPPPADSYLIDDFEGYGGSNGELRNKWQRNVSGNAATVTLDTYHLSGGSYGLKLDYTVGNPGYAGVFRSMGKEWPGMEAISFWLQPDGSNRQLAVQFHETNGEVWEASLKLQGTEPVLVTLPFTVFARPGWSTGGNGVIDLGSIKEFAFYIAQGSGTPGSGTLYIDDINAVKLPDEPE</sequence>
<dbReference type="InterPro" id="IPR000805">
    <property type="entry name" value="Glyco_hydro_26"/>
</dbReference>
<dbReference type="Proteomes" id="UP000838324">
    <property type="component" value="Unassembled WGS sequence"/>
</dbReference>
<keyword evidence="3 4" id="KW-0326">Glycosidase</keyword>
<dbReference type="Pfam" id="PF03425">
    <property type="entry name" value="CBM_11"/>
    <property type="match status" value="1"/>
</dbReference>
<dbReference type="RefSeq" id="WP_236330743.1">
    <property type="nucleotide sequence ID" value="NZ_CAKMMG010000001.1"/>
</dbReference>
<dbReference type="SMART" id="SM00060">
    <property type="entry name" value="FN3"/>
    <property type="match status" value="2"/>
</dbReference>
<dbReference type="InterPro" id="IPR022790">
    <property type="entry name" value="GH26_dom"/>
</dbReference>
<evidence type="ECO:0008006" key="10">
    <source>
        <dbReference type="Google" id="ProtNLM"/>
    </source>
</evidence>
<name>A0ABN8FVC4_9BACL</name>
<protein>
    <recommendedName>
        <fullName evidence="10">Mannan endo-1,4-beta-mannosidase</fullName>
    </recommendedName>
</protein>
<dbReference type="InterPro" id="IPR017853">
    <property type="entry name" value="GH"/>
</dbReference>
<evidence type="ECO:0000259" key="6">
    <source>
        <dbReference type="PROSITE" id="PS50853"/>
    </source>
</evidence>
<dbReference type="InterPro" id="IPR013783">
    <property type="entry name" value="Ig-like_fold"/>
</dbReference>
<comment type="similarity">
    <text evidence="1 4">Belongs to the glycosyl hydrolase 26 family.</text>
</comment>
<evidence type="ECO:0000259" key="7">
    <source>
        <dbReference type="PROSITE" id="PS51764"/>
    </source>
</evidence>
<keyword evidence="5" id="KW-0732">Signal</keyword>
<dbReference type="InterPro" id="IPR036116">
    <property type="entry name" value="FN3_sf"/>
</dbReference>